<comment type="caution">
    <text evidence="1">The sequence shown here is derived from an EMBL/GenBank/DDBJ whole genome shotgun (WGS) entry which is preliminary data.</text>
</comment>
<gene>
    <name evidence="1" type="ORF">RclHR1_09860002</name>
</gene>
<evidence type="ECO:0000313" key="1">
    <source>
        <dbReference type="EMBL" id="GBC10725.1"/>
    </source>
</evidence>
<dbReference type="Proteomes" id="UP000247702">
    <property type="component" value="Unassembled WGS sequence"/>
</dbReference>
<name>A0A2Z6SFM9_9GLOM</name>
<dbReference type="EMBL" id="BEXD01004410">
    <property type="protein sequence ID" value="GBC10725.1"/>
    <property type="molecule type" value="Genomic_DNA"/>
</dbReference>
<organism evidence="1 2">
    <name type="scientific">Rhizophagus clarus</name>
    <dbReference type="NCBI Taxonomy" id="94130"/>
    <lineage>
        <taxon>Eukaryota</taxon>
        <taxon>Fungi</taxon>
        <taxon>Fungi incertae sedis</taxon>
        <taxon>Mucoromycota</taxon>
        <taxon>Glomeromycotina</taxon>
        <taxon>Glomeromycetes</taxon>
        <taxon>Glomerales</taxon>
        <taxon>Glomeraceae</taxon>
        <taxon>Rhizophagus</taxon>
    </lineage>
</organism>
<evidence type="ECO:0000313" key="2">
    <source>
        <dbReference type="Proteomes" id="UP000247702"/>
    </source>
</evidence>
<protein>
    <submittedName>
        <fullName evidence="1">Uncharacterized protein</fullName>
    </submittedName>
</protein>
<sequence length="359" mass="41085">MRDYHISEYLKNLGFLSKEEIDCDYPVKPFQRPRPQRNDNSSRIDRMEEGLNETRESVNQLTEEFQKLNICKPVARSNFNRSYFTPIKPINPQYAFPDSNNGEDNNWWTGYEPEDTNSASLKHMMSYYQSFHQQCGKYVYLKRLKRSSQKKMSGFHNASEFDGFNLATAEAFGWKVDKPSKFLVKSNFEYISEALGWYKDVAITLRDEKGKPIVTIIGNYACIDNENHGKTYTIPTFSKAPVVKDLPKEDQDQASTNSSSPNSEENLKKSVLNKMNNYLEVRARPDALIFSISLLVLLYKSKTSSEDSVDEIESEAQTVLVLDFLPPVFFTLLSEITSSSEAGLVDLLILVSCILFPVL</sequence>
<keyword evidence="2" id="KW-1185">Reference proteome</keyword>
<reference evidence="1 2" key="1">
    <citation type="submission" date="2017-11" db="EMBL/GenBank/DDBJ databases">
        <title>The genome of Rhizophagus clarus HR1 reveals common genetic basis of auxotrophy among arbuscular mycorrhizal fungi.</title>
        <authorList>
            <person name="Kobayashi Y."/>
        </authorList>
    </citation>
    <scope>NUCLEOTIDE SEQUENCE [LARGE SCALE GENOMIC DNA]</scope>
    <source>
        <strain evidence="1 2">HR1</strain>
    </source>
</reference>
<dbReference type="AlphaFoldDB" id="A0A2Z6SFM9"/>
<proteinExistence type="predicted"/>
<accession>A0A2Z6SFM9</accession>